<gene>
    <name evidence="1" type="ORF">dnm_081720</name>
</gene>
<protein>
    <submittedName>
        <fullName evidence="1">Uncharacterized protein</fullName>
    </submittedName>
</protein>
<dbReference type="KEGG" id="dmm:dnm_081720"/>
<name>A0A975GSN6_9BACT</name>
<sequence>MKLIPIIPSAERTIIFARTLDNLNIKNSSAATKQHIQIQKECENHFSPASPEEWYVKNNFHTPVV</sequence>
<keyword evidence="2" id="KW-1185">Reference proteome</keyword>
<reference evidence="1" key="1">
    <citation type="journal article" date="2021" name="Microb. Physiol.">
        <title>Proteogenomic Insights into the Physiology of Marine, Sulfate-Reducing, Filamentous Desulfonema limicola and Desulfonema magnum.</title>
        <authorList>
            <person name="Schnaars V."/>
            <person name="Wohlbrand L."/>
            <person name="Scheve S."/>
            <person name="Hinrichs C."/>
            <person name="Reinhardt R."/>
            <person name="Rabus R."/>
        </authorList>
    </citation>
    <scope>NUCLEOTIDE SEQUENCE</scope>
    <source>
        <strain evidence="1">4be13</strain>
    </source>
</reference>
<evidence type="ECO:0000313" key="1">
    <source>
        <dbReference type="EMBL" id="QTA92097.1"/>
    </source>
</evidence>
<proteinExistence type="predicted"/>
<dbReference type="AlphaFoldDB" id="A0A975GSN6"/>
<accession>A0A975GSN6</accession>
<dbReference type="Proteomes" id="UP000663722">
    <property type="component" value="Chromosome"/>
</dbReference>
<organism evidence="1 2">
    <name type="scientific">Desulfonema magnum</name>
    <dbReference type="NCBI Taxonomy" id="45655"/>
    <lineage>
        <taxon>Bacteria</taxon>
        <taxon>Pseudomonadati</taxon>
        <taxon>Thermodesulfobacteriota</taxon>
        <taxon>Desulfobacteria</taxon>
        <taxon>Desulfobacterales</taxon>
        <taxon>Desulfococcaceae</taxon>
        <taxon>Desulfonema</taxon>
    </lineage>
</organism>
<dbReference type="EMBL" id="CP061800">
    <property type="protein sequence ID" value="QTA92097.1"/>
    <property type="molecule type" value="Genomic_DNA"/>
</dbReference>
<evidence type="ECO:0000313" key="2">
    <source>
        <dbReference type="Proteomes" id="UP000663722"/>
    </source>
</evidence>